<sequence length="717" mass="78909">MSTTPHLETRQVAVDIRRNGDRFRDFLVHHGGSLILLMLAVACASPLGDGWADLIFPVGVLFFLVARFHVHRAGWPLRAPFFAHCPDPKDLDPYGHPKEAAGIYYIGQARDGSGGVWLTDPDLRAHLYPVGVSGAGKTQMFHGMLFNALMQGSAATNIDGKGELTTWEKDYAIVRRFGREDDLLLVSYATGGKDVFEKTPRRRMSNTDNAMALWDSSSLTEMMMALQDQNEASDPYWIGRCESFIRAIMPPLVWRREEGIEPLSPKVVRKYLDLTTLEQLARDARMPPDLMGGVLTYLSTLPGSFDPQAPAKGSGDAVDPETARQQQLQMASRGEQHSYVAQQLVNSLGLLADQYGYISATPYPEVDWLDVAVHRRIVVVILPALGKSEKGAESLGRIVIANLKGMMARILGSKTERRVGEHPEPRITRADHPYYIIEDEKPAYMVPGEDVIFQEARSLGFCMAPGAQSHKHMLDKLKTVADAIAGAATRTKLFLGLEDPDTLDLARQLTGEVWRGVPGGYQPGALQPVQENRTTLQKDAFLDPMTVKAQRDGQALLVATIQTQRGEIQRGVWINTFYVPDFDVLAIHLNHLMPLLSMADYSLISEGALAQDHEAGRAPKPARLSRESIVKADGSGTNVSNEKIHKQLALESSGLRVMGELLGMPADALVEEASLLAAIERVLKEKLAGVPVSMDIEGEALQTQLLRVAPKGPQRRQ</sequence>
<feature type="region of interest" description="Disordered" evidence="1">
    <location>
        <begin position="306"/>
        <end position="332"/>
    </location>
</feature>
<evidence type="ECO:0000256" key="1">
    <source>
        <dbReference type="SAM" id="MobiDB-lite"/>
    </source>
</evidence>
<dbReference type="RefSeq" id="WP_014027931.1">
    <property type="nucleotide sequence ID" value="NC_015942.1"/>
</dbReference>
<dbReference type="SUPFAM" id="SSF52540">
    <property type="entry name" value="P-loop containing nucleoside triphosphate hydrolases"/>
    <property type="match status" value="1"/>
</dbReference>
<dbReference type="HOGENOM" id="CLU_016768_2_0_6"/>
<protein>
    <recommendedName>
        <fullName evidence="5">Intracellular multiplication protein IcmO</fullName>
    </recommendedName>
</protein>
<name>G0JTA6_9PROT</name>
<dbReference type="KEGG" id="afi:Acife_0442"/>
<accession>G0JTA6</accession>
<reference evidence="3 4" key="1">
    <citation type="journal article" date="2011" name="J. Bacteriol.">
        <title>Draft genome of the psychrotolerant acidophile Acidithiobacillus ferrivorans SS3.</title>
        <authorList>
            <person name="Liljeqvist M."/>
            <person name="Valdes J."/>
            <person name="Holmes D.S."/>
            <person name="Dopson M."/>
        </authorList>
    </citation>
    <scope>NUCLEOTIDE SEQUENCE [LARGE SCALE GENOMIC DNA]</scope>
    <source>
        <strain evidence="3 4">SS3</strain>
    </source>
</reference>
<dbReference type="EMBL" id="CP002985">
    <property type="protein sequence ID" value="AEM46660.1"/>
    <property type="molecule type" value="Genomic_DNA"/>
</dbReference>
<dbReference type="Proteomes" id="UP000009220">
    <property type="component" value="Chromosome"/>
</dbReference>
<dbReference type="STRING" id="743299.Acife_0442"/>
<evidence type="ECO:0000256" key="2">
    <source>
        <dbReference type="SAM" id="Phobius"/>
    </source>
</evidence>
<keyword evidence="2" id="KW-0812">Transmembrane</keyword>
<feature type="transmembrane region" description="Helical" evidence="2">
    <location>
        <begin position="26"/>
        <end position="48"/>
    </location>
</feature>
<evidence type="ECO:0000313" key="3">
    <source>
        <dbReference type="EMBL" id="AEM46660.1"/>
    </source>
</evidence>
<dbReference type="InterPro" id="IPR027417">
    <property type="entry name" value="P-loop_NTPase"/>
</dbReference>
<dbReference type="Gene3D" id="3.40.50.300">
    <property type="entry name" value="P-loop containing nucleotide triphosphate hydrolases"/>
    <property type="match status" value="2"/>
</dbReference>
<keyword evidence="2" id="KW-0472">Membrane</keyword>
<evidence type="ECO:0000313" key="4">
    <source>
        <dbReference type="Proteomes" id="UP000009220"/>
    </source>
</evidence>
<dbReference type="eggNOG" id="COG3505">
    <property type="taxonomic scope" value="Bacteria"/>
</dbReference>
<keyword evidence="2" id="KW-1133">Transmembrane helix</keyword>
<evidence type="ECO:0008006" key="5">
    <source>
        <dbReference type="Google" id="ProtNLM"/>
    </source>
</evidence>
<dbReference type="AlphaFoldDB" id="G0JTA6"/>
<gene>
    <name evidence="3" type="ORF">Acife_0442</name>
</gene>
<proteinExistence type="predicted"/>
<organism evidence="3 4">
    <name type="scientific">Acidithiobacillus ferrivorans SS3</name>
    <dbReference type="NCBI Taxonomy" id="743299"/>
    <lineage>
        <taxon>Bacteria</taxon>
        <taxon>Pseudomonadati</taxon>
        <taxon>Pseudomonadota</taxon>
        <taxon>Acidithiobacillia</taxon>
        <taxon>Acidithiobacillales</taxon>
        <taxon>Acidithiobacillaceae</taxon>
        <taxon>Acidithiobacillus</taxon>
    </lineage>
</organism>